<dbReference type="InterPro" id="IPR002937">
    <property type="entry name" value="Amino_oxidase"/>
</dbReference>
<dbReference type="Pfam" id="PF01593">
    <property type="entry name" value="Amino_oxidase"/>
    <property type="match status" value="1"/>
</dbReference>
<sequence>MLIAWTSPPDLPCSSASCPSLRAAGALVAAASGIAFWGAPATDESIAGAAPPDVISAPPPHPATRNAAHVSGRSKYRKGEAAHRAPRAPPAVSRNLIMSLKTLRTGGRFEALRHDAVTAPLSTDAIRDRRGRPVALVGMGTDKHVVIVGAGIAGLAAAWFLRSEGGPRLRITVLEGGSRIGGKLHASEVAGVLIDAGAESMLARRPEGRELVASIGLADRLVDPGTTRSSILSRGELRPMPAGQVMGVPSDLDALAASGILSADGLARVPMDRVLPATPLDADVSVAEYVTARMGEEIVDRLVEPLLGGVYAGRADRLSLDATMPAIAAAARKERSLLRAAEDLVAAAPKNAGPVFTTLDGGLGGLPPALAEASGAQVRTGVMVRGLRRAPAGWRLVTGPTRDEAVVEADAVVLAVPAAPAARLLSHDVPAAAAELARIEYASMAIITLAYARDAAPSLPGGSGYLVPPVEGRAVKAVTFSTSKWPYLAEAGVVLVRCSIGRVGEERLLQRDDAELVALATAELAETAGLRGVPIDSRVSRWGGGLPQYHVGHLDRVARVFAAVAEQPGLAVCGAAYDGLGVPATVGTARRAASRILEHLGPGGEWQHDGRHPGERAATPSA</sequence>
<feature type="region of interest" description="Disordered" evidence="13">
    <location>
        <begin position="600"/>
        <end position="622"/>
    </location>
</feature>
<keyword evidence="16" id="KW-1185">Reference proteome</keyword>
<feature type="domain" description="Amine oxidase" evidence="14">
    <location>
        <begin position="152"/>
        <end position="597"/>
    </location>
</feature>
<keyword evidence="8 12" id="KW-0285">Flavoprotein</keyword>
<reference evidence="15" key="1">
    <citation type="submission" date="2021-01" db="EMBL/GenBank/DDBJ databases">
        <title>Whole genome shotgun sequence of Acrocarpospora phusangensis NBRC 108782.</title>
        <authorList>
            <person name="Komaki H."/>
            <person name="Tamura T."/>
        </authorList>
    </citation>
    <scope>NUCLEOTIDE SEQUENCE</scope>
    <source>
        <strain evidence="15">NBRC 108782</strain>
    </source>
</reference>
<keyword evidence="10 12" id="KW-0560">Oxidoreductase</keyword>
<name>A0A919QCU2_9ACTN</name>
<dbReference type="EC" id="1.3.3.15" evidence="6 12"/>
<dbReference type="Proteomes" id="UP000640052">
    <property type="component" value="Unassembled WGS sequence"/>
</dbReference>
<evidence type="ECO:0000256" key="6">
    <source>
        <dbReference type="ARBA" id="ARBA00012402"/>
    </source>
</evidence>
<evidence type="ECO:0000256" key="3">
    <source>
        <dbReference type="ARBA" id="ARBA00002185"/>
    </source>
</evidence>
<dbReference type="Gene3D" id="1.10.3110.10">
    <property type="entry name" value="protoporphyrinogen ix oxidase, domain 3"/>
    <property type="match status" value="1"/>
</dbReference>
<evidence type="ECO:0000259" key="14">
    <source>
        <dbReference type="Pfam" id="PF01593"/>
    </source>
</evidence>
<evidence type="ECO:0000256" key="5">
    <source>
        <dbReference type="ARBA" id="ARBA00008310"/>
    </source>
</evidence>
<proteinExistence type="inferred from homology"/>
<evidence type="ECO:0000256" key="4">
    <source>
        <dbReference type="ARBA" id="ARBA00004744"/>
    </source>
</evidence>
<dbReference type="InterPro" id="IPR004572">
    <property type="entry name" value="Protoporphyrinogen_oxidase"/>
</dbReference>
<comment type="similarity">
    <text evidence="5 12">Belongs to the protoporphyrinogen/coproporphyrinogen oxidase family. Coproporphyrinogen III oxidase subfamily.</text>
</comment>
<evidence type="ECO:0000256" key="7">
    <source>
        <dbReference type="ARBA" id="ARBA00019046"/>
    </source>
</evidence>
<keyword evidence="11 12" id="KW-0350">Heme biosynthesis</keyword>
<keyword evidence="12" id="KW-0963">Cytoplasm</keyword>
<comment type="pathway">
    <text evidence="4 12">Porphyrin-containing compound metabolism; protoheme biosynthesis.</text>
</comment>
<comment type="function">
    <text evidence="3 12">Involved in coproporphyrin-dependent heme b biosynthesis. Catalyzes the oxidation of coproporphyrinogen III to coproporphyrin III.</text>
</comment>
<dbReference type="Gene3D" id="3.90.660.20">
    <property type="entry name" value="Protoporphyrinogen oxidase, mitochondrial, domain 2"/>
    <property type="match status" value="1"/>
</dbReference>
<dbReference type="InterPro" id="IPR036188">
    <property type="entry name" value="FAD/NAD-bd_sf"/>
</dbReference>
<evidence type="ECO:0000256" key="8">
    <source>
        <dbReference type="ARBA" id="ARBA00022630"/>
    </source>
</evidence>
<dbReference type="AlphaFoldDB" id="A0A919QCU2"/>
<dbReference type="NCBIfam" id="TIGR00562">
    <property type="entry name" value="proto_IX_ox"/>
    <property type="match status" value="1"/>
</dbReference>
<evidence type="ECO:0000256" key="13">
    <source>
        <dbReference type="SAM" id="MobiDB-lite"/>
    </source>
</evidence>
<evidence type="ECO:0000256" key="1">
    <source>
        <dbReference type="ARBA" id="ARBA00001755"/>
    </source>
</evidence>
<dbReference type="GO" id="GO:0004729">
    <property type="term" value="F:oxygen-dependent protoporphyrinogen oxidase activity"/>
    <property type="evidence" value="ECO:0007669"/>
    <property type="project" value="UniProtKB-UniRule"/>
</dbReference>
<evidence type="ECO:0000256" key="12">
    <source>
        <dbReference type="RuleBase" id="RU364052"/>
    </source>
</evidence>
<protein>
    <recommendedName>
        <fullName evidence="7 12">Coproporphyrinogen III oxidase</fullName>
        <ecNumber evidence="6 12">1.3.3.15</ecNumber>
    </recommendedName>
</protein>
<feature type="compositionally biased region" description="Basic and acidic residues" evidence="13">
    <location>
        <begin position="606"/>
        <end position="615"/>
    </location>
</feature>
<evidence type="ECO:0000256" key="9">
    <source>
        <dbReference type="ARBA" id="ARBA00022827"/>
    </source>
</evidence>
<dbReference type="SUPFAM" id="SSF54373">
    <property type="entry name" value="FAD-linked reductases, C-terminal domain"/>
    <property type="match status" value="1"/>
</dbReference>
<gene>
    <name evidence="15" type="ORF">Aph01nite_51740</name>
</gene>
<dbReference type="PANTHER" id="PTHR42923">
    <property type="entry name" value="PROTOPORPHYRINOGEN OXIDASE"/>
    <property type="match status" value="1"/>
</dbReference>
<dbReference type="EMBL" id="BOOA01000046">
    <property type="protein sequence ID" value="GIH26864.1"/>
    <property type="molecule type" value="Genomic_DNA"/>
</dbReference>
<dbReference type="Gene3D" id="3.50.50.60">
    <property type="entry name" value="FAD/NAD(P)-binding domain"/>
    <property type="match status" value="1"/>
</dbReference>
<comment type="subcellular location">
    <subcellularLocation>
        <location evidence="12">Cytoplasm</location>
    </subcellularLocation>
</comment>
<evidence type="ECO:0000256" key="10">
    <source>
        <dbReference type="ARBA" id="ARBA00023002"/>
    </source>
</evidence>
<evidence type="ECO:0000256" key="2">
    <source>
        <dbReference type="ARBA" id="ARBA00001974"/>
    </source>
</evidence>
<evidence type="ECO:0000313" key="15">
    <source>
        <dbReference type="EMBL" id="GIH26864.1"/>
    </source>
</evidence>
<dbReference type="PANTHER" id="PTHR42923:SF3">
    <property type="entry name" value="PROTOPORPHYRINOGEN OXIDASE"/>
    <property type="match status" value="1"/>
</dbReference>
<dbReference type="InterPro" id="IPR050464">
    <property type="entry name" value="Zeta_carotene_desat/Oxidored"/>
</dbReference>
<keyword evidence="9 12" id="KW-0274">FAD</keyword>
<comment type="cofactor">
    <cofactor evidence="2 12">
        <name>FAD</name>
        <dbReference type="ChEBI" id="CHEBI:57692"/>
    </cofactor>
</comment>
<comment type="caution">
    <text evidence="15">The sequence shown here is derived from an EMBL/GenBank/DDBJ whole genome shotgun (WGS) entry which is preliminary data.</text>
</comment>
<evidence type="ECO:0000256" key="11">
    <source>
        <dbReference type="ARBA" id="ARBA00023133"/>
    </source>
</evidence>
<dbReference type="GO" id="GO:0005737">
    <property type="term" value="C:cytoplasm"/>
    <property type="evidence" value="ECO:0007669"/>
    <property type="project" value="UniProtKB-SubCell"/>
</dbReference>
<comment type="catalytic activity">
    <reaction evidence="1">
        <text>coproporphyrinogen III + 3 O2 = coproporphyrin III + 3 H2O2</text>
        <dbReference type="Rhea" id="RHEA:43436"/>
        <dbReference type="ChEBI" id="CHEBI:15379"/>
        <dbReference type="ChEBI" id="CHEBI:16240"/>
        <dbReference type="ChEBI" id="CHEBI:57309"/>
        <dbReference type="ChEBI" id="CHEBI:131725"/>
        <dbReference type="EC" id="1.3.3.15"/>
    </reaction>
    <physiologicalReaction direction="left-to-right" evidence="1">
        <dbReference type="Rhea" id="RHEA:43437"/>
    </physiologicalReaction>
</comment>
<dbReference type="SUPFAM" id="SSF51905">
    <property type="entry name" value="FAD/NAD(P)-binding domain"/>
    <property type="match status" value="1"/>
</dbReference>
<dbReference type="GO" id="GO:0006783">
    <property type="term" value="P:heme biosynthetic process"/>
    <property type="evidence" value="ECO:0007669"/>
    <property type="project" value="UniProtKB-UniRule"/>
</dbReference>
<evidence type="ECO:0000313" key="16">
    <source>
        <dbReference type="Proteomes" id="UP000640052"/>
    </source>
</evidence>
<organism evidence="15 16">
    <name type="scientific">Acrocarpospora phusangensis</name>
    <dbReference type="NCBI Taxonomy" id="1070424"/>
    <lineage>
        <taxon>Bacteria</taxon>
        <taxon>Bacillati</taxon>
        <taxon>Actinomycetota</taxon>
        <taxon>Actinomycetes</taxon>
        <taxon>Streptosporangiales</taxon>
        <taxon>Streptosporangiaceae</taxon>
        <taxon>Acrocarpospora</taxon>
    </lineage>
</organism>
<accession>A0A919QCU2</accession>